<dbReference type="InterPro" id="IPR016639">
    <property type="entry name" value="GST_Omega/GSH"/>
</dbReference>
<dbReference type="Gene3D" id="3.40.30.10">
    <property type="entry name" value="Glutaredoxin"/>
    <property type="match status" value="1"/>
</dbReference>
<feature type="region of interest" description="Disordered" evidence="1">
    <location>
        <begin position="1"/>
        <end position="40"/>
    </location>
</feature>
<dbReference type="GO" id="GO:0004364">
    <property type="term" value="F:glutathione transferase activity"/>
    <property type="evidence" value="ECO:0007669"/>
    <property type="project" value="InterPro"/>
</dbReference>
<protein>
    <recommendedName>
        <fullName evidence="3">GST N-terminal domain-containing protein</fullName>
    </recommendedName>
</protein>
<name>A0A6V7PK09_ANACO</name>
<dbReference type="AlphaFoldDB" id="A0A6V7PK09"/>
<feature type="compositionally biased region" description="Pro residues" evidence="1">
    <location>
        <begin position="13"/>
        <end position="31"/>
    </location>
</feature>
<reference evidence="2" key="1">
    <citation type="submission" date="2020-07" db="EMBL/GenBank/DDBJ databases">
        <authorList>
            <person name="Lin J."/>
        </authorList>
    </citation>
    <scope>NUCLEOTIDE SEQUENCE</scope>
</reference>
<evidence type="ECO:0008006" key="3">
    <source>
        <dbReference type="Google" id="ProtNLM"/>
    </source>
</evidence>
<dbReference type="PANTHER" id="PTHR32419:SF31">
    <property type="entry name" value="OS02G0814800 PROTEIN"/>
    <property type="match status" value="1"/>
</dbReference>
<accession>A0A6V7PK09</accession>
<evidence type="ECO:0000256" key="1">
    <source>
        <dbReference type="SAM" id="MobiDB-lite"/>
    </source>
</evidence>
<dbReference type="GO" id="GO:0005737">
    <property type="term" value="C:cytoplasm"/>
    <property type="evidence" value="ECO:0007669"/>
    <property type="project" value="TreeGrafter"/>
</dbReference>
<gene>
    <name evidence="2" type="ORF">CB5_LOCUS14097</name>
</gene>
<dbReference type="PANTHER" id="PTHR32419">
    <property type="entry name" value="GLUTATHIONYL-HYDROQUINONE REDUCTASE"/>
    <property type="match status" value="1"/>
</dbReference>
<sequence length="120" mass="12704">MQMHYAQQQLKPCSPPPIPPAPTPAPRPLPLRAPSYLLPNPNPNPTPTLHLYVALPCPWAHRALLVRALRNLEPLLPVSVAAPGSDGSWGSGIDATAAAVMKPTAGIWSRGRTGPMGDGR</sequence>
<proteinExistence type="predicted"/>
<evidence type="ECO:0000313" key="2">
    <source>
        <dbReference type="EMBL" id="CAD1830886.1"/>
    </source>
</evidence>
<dbReference type="EMBL" id="LR862148">
    <property type="protein sequence ID" value="CAD1830886.1"/>
    <property type="molecule type" value="Genomic_DNA"/>
</dbReference>
<organism evidence="2">
    <name type="scientific">Ananas comosus var. bracteatus</name>
    <name type="common">red pineapple</name>
    <dbReference type="NCBI Taxonomy" id="296719"/>
    <lineage>
        <taxon>Eukaryota</taxon>
        <taxon>Viridiplantae</taxon>
        <taxon>Streptophyta</taxon>
        <taxon>Embryophyta</taxon>
        <taxon>Tracheophyta</taxon>
        <taxon>Spermatophyta</taxon>
        <taxon>Magnoliopsida</taxon>
        <taxon>Liliopsida</taxon>
        <taxon>Poales</taxon>
        <taxon>Bromeliaceae</taxon>
        <taxon>Bromelioideae</taxon>
        <taxon>Ananas</taxon>
    </lineage>
</organism>